<name>A0A644XMC5_9ZZZZ</name>
<gene>
    <name evidence="1" type="ORF">SDC9_63522</name>
</gene>
<accession>A0A644XMC5</accession>
<evidence type="ECO:0008006" key="2">
    <source>
        <dbReference type="Google" id="ProtNLM"/>
    </source>
</evidence>
<organism evidence="1">
    <name type="scientific">bioreactor metagenome</name>
    <dbReference type="NCBI Taxonomy" id="1076179"/>
    <lineage>
        <taxon>unclassified sequences</taxon>
        <taxon>metagenomes</taxon>
        <taxon>ecological metagenomes</taxon>
    </lineage>
</organism>
<evidence type="ECO:0000313" key="1">
    <source>
        <dbReference type="EMBL" id="MPM17137.1"/>
    </source>
</evidence>
<reference evidence="1" key="1">
    <citation type="submission" date="2019-08" db="EMBL/GenBank/DDBJ databases">
        <authorList>
            <person name="Kucharzyk K."/>
            <person name="Murdoch R.W."/>
            <person name="Higgins S."/>
            <person name="Loffler F."/>
        </authorList>
    </citation>
    <scope>NUCLEOTIDE SEQUENCE</scope>
</reference>
<dbReference type="EMBL" id="VSSQ01002740">
    <property type="protein sequence ID" value="MPM17137.1"/>
    <property type="molecule type" value="Genomic_DNA"/>
</dbReference>
<protein>
    <recommendedName>
        <fullName evidence="2">Peptidase C39-like domain-containing protein</fullName>
    </recommendedName>
</protein>
<sequence length="213" mass="24703">MVMNYYGGEIMTKKVLRNLEYFEILDEENKAVYKGCSQVWYKKKWRKMAGCGPTAASNIVIYSNKNIINKRSALEIMDELWNYVTPTLMGVNTTEIFYDGFMKYAAENSRKALFKVLDIPKEKELRPSYEMMFDFIESSLDNDIPIAFLNLCNGEEKCLDKWHWVTIISLEYEVDKHSAAVEILDEGMVKKISLPLWYETTTLGGGLVSFFLE</sequence>
<dbReference type="AlphaFoldDB" id="A0A644XMC5"/>
<proteinExistence type="predicted"/>
<comment type="caution">
    <text evidence="1">The sequence shown here is derived from an EMBL/GenBank/DDBJ whole genome shotgun (WGS) entry which is preliminary data.</text>
</comment>